<dbReference type="GO" id="GO:0009626">
    <property type="term" value="P:plant-type hypersensitive response"/>
    <property type="evidence" value="ECO:0007669"/>
    <property type="project" value="UniProtKB-ARBA"/>
</dbReference>
<keyword evidence="7" id="KW-0675">Receptor</keyword>
<keyword evidence="5" id="KW-0175">Coiled coil</keyword>
<evidence type="ECO:0000313" key="7">
    <source>
        <dbReference type="EMBL" id="KAJ6819701.1"/>
    </source>
</evidence>
<keyword evidence="7" id="KW-0808">Transferase</keyword>
<evidence type="ECO:0000313" key="8">
    <source>
        <dbReference type="Proteomes" id="UP001140949"/>
    </source>
</evidence>
<dbReference type="SUPFAM" id="SSF52540">
    <property type="entry name" value="P-loop containing nucleoside triphosphate hydrolases"/>
    <property type="match status" value="1"/>
</dbReference>
<dbReference type="GO" id="GO:0005524">
    <property type="term" value="F:ATP binding"/>
    <property type="evidence" value="ECO:0007669"/>
    <property type="project" value="UniProtKB-KW"/>
</dbReference>
<dbReference type="Gene3D" id="1.10.8.430">
    <property type="entry name" value="Helical domain of apoptotic protease-activating factors"/>
    <property type="match status" value="1"/>
</dbReference>
<keyword evidence="2" id="KW-0677">Repeat</keyword>
<reference evidence="7" key="1">
    <citation type="journal article" date="2023" name="GigaByte">
        <title>Genome assembly of the bearded iris, Iris pallida Lam.</title>
        <authorList>
            <person name="Bruccoleri R.E."/>
            <person name="Oakeley E.J."/>
            <person name="Faust A.M.E."/>
            <person name="Altorfer M."/>
            <person name="Dessus-Babus S."/>
            <person name="Burckhardt D."/>
            <person name="Oertli M."/>
            <person name="Naumann U."/>
            <person name="Petersen F."/>
            <person name="Wong J."/>
        </authorList>
    </citation>
    <scope>NUCLEOTIDE SEQUENCE</scope>
    <source>
        <strain evidence="7">GSM-AAB239-AS_SAM_17_03QT</strain>
    </source>
</reference>
<dbReference type="FunFam" id="1.10.10.10:FF:000322">
    <property type="entry name" value="Probable disease resistance protein At1g63360"/>
    <property type="match status" value="1"/>
</dbReference>
<dbReference type="SMART" id="SM00382">
    <property type="entry name" value="AAA"/>
    <property type="match status" value="1"/>
</dbReference>
<dbReference type="FunFam" id="3.40.50.300:FF:001091">
    <property type="entry name" value="Probable disease resistance protein At1g61300"/>
    <property type="match status" value="1"/>
</dbReference>
<comment type="caution">
    <text evidence="7">The sequence shown here is derived from an EMBL/GenBank/DDBJ whole genome shotgun (WGS) entry which is preliminary data.</text>
</comment>
<dbReference type="SUPFAM" id="SSF52058">
    <property type="entry name" value="L domain-like"/>
    <property type="match status" value="1"/>
</dbReference>
<keyword evidence="3" id="KW-0611">Plant defense</keyword>
<dbReference type="GO" id="GO:0043531">
    <property type="term" value="F:ADP binding"/>
    <property type="evidence" value="ECO:0007669"/>
    <property type="project" value="InterPro"/>
</dbReference>
<dbReference type="GO" id="GO:0002758">
    <property type="term" value="P:innate immune response-activating signaling pathway"/>
    <property type="evidence" value="ECO:0007669"/>
    <property type="project" value="UniProtKB-ARBA"/>
</dbReference>
<dbReference type="EMBL" id="JANAVB010025999">
    <property type="protein sequence ID" value="KAJ6819701.1"/>
    <property type="molecule type" value="Genomic_DNA"/>
</dbReference>
<dbReference type="InterPro" id="IPR057135">
    <property type="entry name" value="At4g27190-like_LRR"/>
</dbReference>
<feature type="domain" description="AAA+ ATPase" evidence="6">
    <location>
        <begin position="172"/>
        <end position="306"/>
    </location>
</feature>
<keyword evidence="4" id="KW-0547">Nucleotide-binding</keyword>
<keyword evidence="8" id="KW-1185">Reference proteome</keyword>
<protein>
    <submittedName>
        <fullName evidence="7">LRR receptor-like serine/threonine-protein kinase</fullName>
    </submittedName>
</protein>
<dbReference type="Pfam" id="PF00931">
    <property type="entry name" value="NB-ARC"/>
    <property type="match status" value="1"/>
</dbReference>
<dbReference type="PRINTS" id="PR00364">
    <property type="entry name" value="DISEASERSIST"/>
</dbReference>
<organism evidence="7 8">
    <name type="scientific">Iris pallida</name>
    <name type="common">Sweet iris</name>
    <dbReference type="NCBI Taxonomy" id="29817"/>
    <lineage>
        <taxon>Eukaryota</taxon>
        <taxon>Viridiplantae</taxon>
        <taxon>Streptophyta</taxon>
        <taxon>Embryophyta</taxon>
        <taxon>Tracheophyta</taxon>
        <taxon>Spermatophyta</taxon>
        <taxon>Magnoliopsida</taxon>
        <taxon>Liliopsida</taxon>
        <taxon>Asparagales</taxon>
        <taxon>Iridaceae</taxon>
        <taxon>Iridoideae</taxon>
        <taxon>Irideae</taxon>
        <taxon>Iris</taxon>
    </lineage>
</organism>
<evidence type="ECO:0000256" key="3">
    <source>
        <dbReference type="ARBA" id="ARBA00022821"/>
    </source>
</evidence>
<proteinExistence type="inferred from homology"/>
<name>A0AAX6FUN2_IRIPA</name>
<dbReference type="FunFam" id="1.10.8.430:FF:000003">
    <property type="entry name" value="Probable disease resistance protein At5g66910"/>
    <property type="match status" value="1"/>
</dbReference>
<dbReference type="Gene3D" id="3.40.50.300">
    <property type="entry name" value="P-loop containing nucleotide triphosphate hydrolases"/>
    <property type="match status" value="1"/>
</dbReference>
<comment type="similarity">
    <text evidence="1">Belongs to the disease resistance NB-LRR family.</text>
</comment>
<keyword evidence="4" id="KW-0067">ATP-binding</keyword>
<dbReference type="InterPro" id="IPR027417">
    <property type="entry name" value="P-loop_NTPase"/>
</dbReference>
<dbReference type="AlphaFoldDB" id="A0AAX6FUN2"/>
<dbReference type="InterPro" id="IPR002182">
    <property type="entry name" value="NB-ARC"/>
</dbReference>
<dbReference type="Pfam" id="PF13855">
    <property type="entry name" value="LRR_8"/>
    <property type="match status" value="1"/>
</dbReference>
<dbReference type="InterPro" id="IPR032675">
    <property type="entry name" value="LRR_dom_sf"/>
</dbReference>
<dbReference type="InterPro" id="IPR003593">
    <property type="entry name" value="AAA+_ATPase"/>
</dbReference>
<evidence type="ECO:0000256" key="2">
    <source>
        <dbReference type="ARBA" id="ARBA00022737"/>
    </source>
</evidence>
<gene>
    <name evidence="7" type="ORF">M6B38_400840</name>
</gene>
<dbReference type="GO" id="GO:0042742">
    <property type="term" value="P:defense response to bacterium"/>
    <property type="evidence" value="ECO:0007669"/>
    <property type="project" value="UniProtKB-ARBA"/>
</dbReference>
<dbReference type="InterPro" id="IPR050905">
    <property type="entry name" value="Plant_NBS-LRR"/>
</dbReference>
<dbReference type="PANTHER" id="PTHR33463:SF218">
    <property type="entry name" value="DISEASE RESISTANCE PROTEIN RPS2-LIKE"/>
    <property type="match status" value="1"/>
</dbReference>
<dbReference type="Proteomes" id="UP001140949">
    <property type="component" value="Unassembled WGS sequence"/>
</dbReference>
<evidence type="ECO:0000256" key="1">
    <source>
        <dbReference type="ARBA" id="ARBA00008894"/>
    </source>
</evidence>
<feature type="coiled-coil region" evidence="5">
    <location>
        <begin position="44"/>
        <end position="99"/>
    </location>
</feature>
<dbReference type="InterPro" id="IPR001611">
    <property type="entry name" value="Leu-rich_rpt"/>
</dbReference>
<dbReference type="GO" id="GO:0016301">
    <property type="term" value="F:kinase activity"/>
    <property type="evidence" value="ECO:0007669"/>
    <property type="project" value="UniProtKB-KW"/>
</dbReference>
<reference evidence="7" key="2">
    <citation type="submission" date="2023-04" db="EMBL/GenBank/DDBJ databases">
        <authorList>
            <person name="Bruccoleri R.E."/>
            <person name="Oakeley E.J."/>
            <person name="Faust A.-M."/>
            <person name="Dessus-Babus S."/>
            <person name="Altorfer M."/>
            <person name="Burckhardt D."/>
            <person name="Oertli M."/>
            <person name="Naumann U."/>
            <person name="Petersen F."/>
            <person name="Wong J."/>
        </authorList>
    </citation>
    <scope>NUCLEOTIDE SEQUENCE</scope>
    <source>
        <strain evidence="7">GSM-AAB239-AS_SAM_17_03QT</strain>
        <tissue evidence="7">Leaf</tissue>
    </source>
</reference>
<sequence length="1111" mass="126721">MEIFTGAASSALSGIGKWVWNIAASKINYLLCHDRKFKELKHLVRKLDIKKKDIQQDLDAAKRNGRIIREEVSQWFTNLNNVEKDARRLEEQVKGVRRFMGCWNCFSSYKIGKEVAEKIDTANKLLSTNFTSYSHEPLPPSFEPLYPNRDFQESLSTKSSMDHIWEALNDEKIYIIGIYGMGGVGKTTIMKEVAKRAKNVGQYNEAIMVTVSQNQDVKRIQTEIAEQLGLHLTDESEIVRGAKILTRIKGARKILIILDDLWDFLDISKIGIPSADENKECKVVITTRSRDVSSSMGCQQHIKVEPLSEKESWDLFKSKVGDVIEKTDDLKKVAVDVAKECGGLPLAIITLGRAMRDKDDISTWISVRNELQQSVQTHIKGMEDSVFKCIRRSFDYLRSDEAKLCFLLCSLFPEDWEIDIIELFRYIVGEGILRHVYSMEGAWNIVCRLLDELKDCCLLLEGKDSEHFKMHDVVRDGAIWISSDKTYGFYGFANKGLRRWPEISQVDECQRISFMGNSFDSLPAEPLVFPKLRTLILKEDGISTIPDRFFQGMEALLVLDLRSVRVASLPSSFRCLVRLKALFLSRSPWVDFDVTSLSLIGELKKLEILQLEEFEFGTVPKEFGNLTKLRCLDLLRCRGRIPRNLISRLSRLEQLYLTRVFSNWQVDDEGSSSSDAATFAELASLSCLTTLHVDIENPDVFLQLNFVPWPALTDFKIVVGRRFLWSSSFGPSRRRSKQLAITKSTYNYKWVRDLVAKTERLGLNNWPGMECLIGGGAEEEGLSRPVGNKLFEVRALYLDSMPDMKSLCSGTLLPDDILLRKLSVLVIQDCHKLIDVLLPTCMLLRTHQLMERLEISRCYKLEKVLSLTDFVQEEEGEGGQSAAAAGGIVLLPRLRSIILRWLPELRSVWGDDGHGGVMMLPAGSLQNLQSLRVVRCESLKDDQILPPILPIPNKLDHFPSLRELHIRGCHSLTYLLSWRQAKGQLPHLQELYVGKCGRMETVVTKEEPEEEVEEESHVLPSLTHLTLRSLPMLRSFFQGEQCSKSLSSLKFLSIMECPKMKKLPLSSSSPPVDLQRLEGESWEWFESLEWGEDQSIKERLRPLFEPSNDYI</sequence>
<dbReference type="Gene3D" id="3.80.10.10">
    <property type="entry name" value="Ribonuclease Inhibitor"/>
    <property type="match status" value="2"/>
</dbReference>
<evidence type="ECO:0000256" key="5">
    <source>
        <dbReference type="SAM" id="Coils"/>
    </source>
</evidence>
<keyword evidence="7" id="KW-0418">Kinase</keyword>
<accession>A0AAX6FUN2</accession>
<dbReference type="PANTHER" id="PTHR33463">
    <property type="entry name" value="NB-ARC DOMAIN-CONTAINING PROTEIN-RELATED"/>
    <property type="match status" value="1"/>
</dbReference>
<evidence type="ECO:0000259" key="6">
    <source>
        <dbReference type="SMART" id="SM00382"/>
    </source>
</evidence>
<dbReference type="InterPro" id="IPR042197">
    <property type="entry name" value="Apaf_helical"/>
</dbReference>
<dbReference type="Pfam" id="PF23247">
    <property type="entry name" value="LRR_RPS2"/>
    <property type="match status" value="2"/>
</dbReference>
<evidence type="ECO:0000256" key="4">
    <source>
        <dbReference type="ARBA" id="ARBA00022840"/>
    </source>
</evidence>